<keyword evidence="2" id="KW-0489">Methyltransferase</keyword>
<dbReference type="GO" id="GO:0032259">
    <property type="term" value="P:methylation"/>
    <property type="evidence" value="ECO:0007669"/>
    <property type="project" value="UniProtKB-KW"/>
</dbReference>
<dbReference type="CDD" id="cd02440">
    <property type="entry name" value="AdoMet_MTases"/>
    <property type="match status" value="1"/>
</dbReference>
<accession>A0A3D8RNM7</accession>
<dbReference type="EMBL" id="PDLN01000009">
    <property type="protein sequence ID" value="RDW75556.1"/>
    <property type="molecule type" value="Genomic_DNA"/>
</dbReference>
<sequence length="357" mass="40521">MQCKRQNTEMSSLASGITRYRQASPLLMSGPILARPANFYLLSGFQGRGTDGNYLLPNDDAEQDRLDLHHHVFCLALGHKLFLAPIKDPKRVLDAGTGTGIWAIDFADQFPDAEVIGSDLSPIQPGWIPPNLVFEVDDIEDEWRQKPFSYIHFRSLSGAIKDWKRLLKEAYDNLEPGGYLEVTEFECLMHSDDDTIESATMIRKWQEQLHVAGEVIGRTFNVAGNLKQWLTETGFINVEEVPGSPWPRDRTLREVGLYQQQNMFDAASSYGQAHFTRVLGWSPQEFAVLGAGVRNELKDKRLHLYSKLYVVYGQKPGPEQDSGDEAQKQPAVTPVWTHNPETYRPEEYHPELYEADP</sequence>
<dbReference type="PANTHER" id="PTHR43591:SF10">
    <property type="entry name" value="ABC TRANSMEMBRANE TYPE-1 DOMAIN-CONTAINING PROTEIN-RELATED"/>
    <property type="match status" value="1"/>
</dbReference>
<dbReference type="InterPro" id="IPR029063">
    <property type="entry name" value="SAM-dependent_MTases_sf"/>
</dbReference>
<keyword evidence="2" id="KW-0808">Transferase</keyword>
<evidence type="ECO:0000256" key="1">
    <source>
        <dbReference type="SAM" id="MobiDB-lite"/>
    </source>
</evidence>
<feature type="region of interest" description="Disordered" evidence="1">
    <location>
        <begin position="315"/>
        <end position="357"/>
    </location>
</feature>
<dbReference type="SUPFAM" id="SSF53335">
    <property type="entry name" value="S-adenosyl-L-methionine-dependent methyltransferases"/>
    <property type="match status" value="1"/>
</dbReference>
<protein>
    <submittedName>
        <fullName evidence="2">S-adenosyl-L-methionine-dependent methyltransferase-7</fullName>
    </submittedName>
</protein>
<organism evidence="2 3">
    <name type="scientific">Coleophoma crateriformis</name>
    <dbReference type="NCBI Taxonomy" id="565419"/>
    <lineage>
        <taxon>Eukaryota</taxon>
        <taxon>Fungi</taxon>
        <taxon>Dikarya</taxon>
        <taxon>Ascomycota</taxon>
        <taxon>Pezizomycotina</taxon>
        <taxon>Leotiomycetes</taxon>
        <taxon>Helotiales</taxon>
        <taxon>Dermateaceae</taxon>
        <taxon>Coleophoma</taxon>
    </lineage>
</organism>
<dbReference type="Pfam" id="PF13489">
    <property type="entry name" value="Methyltransf_23"/>
    <property type="match status" value="1"/>
</dbReference>
<dbReference type="Proteomes" id="UP000256328">
    <property type="component" value="Unassembled WGS sequence"/>
</dbReference>
<dbReference type="PANTHER" id="PTHR43591">
    <property type="entry name" value="METHYLTRANSFERASE"/>
    <property type="match status" value="1"/>
</dbReference>
<reference evidence="2 3" key="1">
    <citation type="journal article" date="2018" name="IMA Fungus">
        <title>IMA Genome-F 9: Draft genome sequence of Annulohypoxylon stygium, Aspergillus mulundensis, Berkeleyomyces basicola (syn. Thielaviopsis basicola), Ceratocystis smalleyi, two Cercospora beticola strains, Coleophoma cylindrospora, Fusarium fracticaudum, Phialophora cf. hyalina, and Morchella septimelata.</title>
        <authorList>
            <person name="Wingfield B.D."/>
            <person name="Bills G.F."/>
            <person name="Dong Y."/>
            <person name="Huang W."/>
            <person name="Nel W.J."/>
            <person name="Swalarsk-Parry B.S."/>
            <person name="Vaghefi N."/>
            <person name="Wilken P.M."/>
            <person name="An Z."/>
            <person name="de Beer Z.W."/>
            <person name="De Vos L."/>
            <person name="Chen L."/>
            <person name="Duong T.A."/>
            <person name="Gao Y."/>
            <person name="Hammerbacher A."/>
            <person name="Kikkert J.R."/>
            <person name="Li Y."/>
            <person name="Li H."/>
            <person name="Li K."/>
            <person name="Li Q."/>
            <person name="Liu X."/>
            <person name="Ma X."/>
            <person name="Naidoo K."/>
            <person name="Pethybridge S.J."/>
            <person name="Sun J."/>
            <person name="Steenkamp E.T."/>
            <person name="van der Nest M.A."/>
            <person name="van Wyk S."/>
            <person name="Wingfield M.J."/>
            <person name="Xiong C."/>
            <person name="Yue Q."/>
            <person name="Zhang X."/>
        </authorList>
    </citation>
    <scope>NUCLEOTIDE SEQUENCE [LARGE SCALE GENOMIC DNA]</scope>
    <source>
        <strain evidence="2 3">BP5796</strain>
    </source>
</reference>
<gene>
    <name evidence="2" type="ORF">BP5796_06377</name>
</gene>
<name>A0A3D8RNM7_9HELO</name>
<feature type="compositionally biased region" description="Basic and acidic residues" evidence="1">
    <location>
        <begin position="341"/>
        <end position="357"/>
    </location>
</feature>
<proteinExistence type="predicted"/>
<evidence type="ECO:0000313" key="3">
    <source>
        <dbReference type="Proteomes" id="UP000256328"/>
    </source>
</evidence>
<dbReference type="OrthoDB" id="2013972at2759"/>
<dbReference type="AlphaFoldDB" id="A0A3D8RNM7"/>
<comment type="caution">
    <text evidence="2">The sequence shown here is derived from an EMBL/GenBank/DDBJ whole genome shotgun (WGS) entry which is preliminary data.</text>
</comment>
<evidence type="ECO:0000313" key="2">
    <source>
        <dbReference type="EMBL" id="RDW75556.1"/>
    </source>
</evidence>
<dbReference type="GO" id="GO:0008168">
    <property type="term" value="F:methyltransferase activity"/>
    <property type="evidence" value="ECO:0007669"/>
    <property type="project" value="UniProtKB-KW"/>
</dbReference>
<keyword evidence="3" id="KW-1185">Reference proteome</keyword>
<dbReference type="Gene3D" id="3.40.50.150">
    <property type="entry name" value="Vaccinia Virus protein VP39"/>
    <property type="match status" value="1"/>
</dbReference>